<comment type="similarity">
    <text evidence="2">Belongs to the mitochondrion-specific ribosomal protein mL53 family.</text>
</comment>
<dbReference type="PANTHER" id="PTHR33618">
    <property type="entry name" value="39S RIBOSOMAL PROTEIN L53, MITOCHONDRIAL"/>
    <property type="match status" value="1"/>
</dbReference>
<evidence type="ECO:0000256" key="2">
    <source>
        <dbReference type="ARBA" id="ARBA00005557"/>
    </source>
</evidence>
<evidence type="ECO:0000256" key="8">
    <source>
        <dbReference type="ARBA" id="ARBA00042721"/>
    </source>
</evidence>
<keyword evidence="6" id="KW-0687">Ribonucleoprotein</keyword>
<protein>
    <recommendedName>
        <fullName evidence="7">Large ribosomal subunit protein mL53</fullName>
    </recommendedName>
    <alternativeName>
        <fullName evidence="8">39S ribosomal protein L53, mitochondrial</fullName>
    </alternativeName>
</protein>
<comment type="subcellular location">
    <subcellularLocation>
        <location evidence="1">Mitochondrion</location>
    </subcellularLocation>
</comment>
<dbReference type="PANTHER" id="PTHR33618:SF1">
    <property type="entry name" value="LARGE RIBOSOMAL SUBUNIT PROTEIN ML53"/>
    <property type="match status" value="1"/>
</dbReference>
<reference evidence="9" key="1">
    <citation type="journal article" date="2012" name="Nat. Genet.">
        <title>Whole-genome sequence of Schistosoma haematobium.</title>
        <authorList>
            <person name="Young N.D."/>
            <person name="Jex A.R."/>
            <person name="Li B."/>
            <person name="Liu S."/>
            <person name="Yang L."/>
            <person name="Xiong Z."/>
            <person name="Li Y."/>
            <person name="Cantacessi C."/>
            <person name="Hall R.S."/>
            <person name="Xu X."/>
            <person name="Chen F."/>
            <person name="Wu X."/>
            <person name="Zerlotini A."/>
            <person name="Oliveira G."/>
            <person name="Hofmann A."/>
            <person name="Zhang G."/>
            <person name="Fang X."/>
            <person name="Kang Y."/>
            <person name="Campbell B.E."/>
            <person name="Loukas A."/>
            <person name="Ranganathan S."/>
            <person name="Rollinson D."/>
            <person name="Rinaldi G."/>
            <person name="Brindley P.J."/>
            <person name="Yang H."/>
            <person name="Wang J."/>
            <person name="Wang J."/>
            <person name="Gasser R.B."/>
        </authorList>
    </citation>
    <scope>NUCLEOTIDE SEQUENCE [LARGE SCALE GENOMIC DNA]</scope>
</reference>
<dbReference type="GO" id="GO:0005762">
    <property type="term" value="C:mitochondrial large ribosomal subunit"/>
    <property type="evidence" value="ECO:0007669"/>
    <property type="project" value="TreeGrafter"/>
</dbReference>
<name>A0A094ZLI8_SCHHA</name>
<accession>A0A094ZLI8</accession>
<gene>
    <name evidence="9" type="ORF">MS3_03110</name>
</gene>
<dbReference type="InterPro" id="IPR019716">
    <property type="entry name" value="Ribosomal_mL53"/>
</dbReference>
<dbReference type="AlphaFoldDB" id="A0A094ZLI8"/>
<proteinExistence type="inferred from homology"/>
<dbReference type="EMBL" id="KL250640">
    <property type="protein sequence ID" value="KGB34882.1"/>
    <property type="molecule type" value="Genomic_DNA"/>
</dbReference>
<evidence type="ECO:0000256" key="4">
    <source>
        <dbReference type="ARBA" id="ARBA00022980"/>
    </source>
</evidence>
<evidence type="ECO:0000256" key="7">
    <source>
        <dbReference type="ARBA" id="ARBA00035180"/>
    </source>
</evidence>
<evidence type="ECO:0000256" key="5">
    <source>
        <dbReference type="ARBA" id="ARBA00023128"/>
    </source>
</evidence>
<dbReference type="Gene3D" id="3.40.30.10">
    <property type="entry name" value="Glutaredoxin"/>
    <property type="match status" value="1"/>
</dbReference>
<evidence type="ECO:0000256" key="6">
    <source>
        <dbReference type="ARBA" id="ARBA00023274"/>
    </source>
</evidence>
<evidence type="ECO:0000256" key="3">
    <source>
        <dbReference type="ARBA" id="ARBA00022946"/>
    </source>
</evidence>
<keyword evidence="4" id="KW-0689">Ribosomal protein</keyword>
<keyword evidence="3" id="KW-0809">Transit peptide</keyword>
<dbReference type="STRING" id="6185.A0A094ZLI8"/>
<feature type="non-terminal residue" evidence="9">
    <location>
        <position position="127"/>
    </location>
</feature>
<evidence type="ECO:0000313" key="9">
    <source>
        <dbReference type="EMBL" id="KGB34882.1"/>
    </source>
</evidence>
<keyword evidence="5" id="KW-0496">Mitochondrion</keyword>
<sequence length="127" mass="14668">MSFQKSWRLPRSIKYFRSPLAVDDSRVSKTILKQLNFKPVIKMSFRFNPLLQKTESIRHLCSILSEPRWRASSTNMLVKINVLSDSNPPEVEISYDNGHILILKTENLSLRETVEIIIAHTGIIMAE</sequence>
<organism evidence="9">
    <name type="scientific">Schistosoma haematobium</name>
    <name type="common">Blood fluke</name>
    <dbReference type="NCBI Taxonomy" id="6185"/>
    <lineage>
        <taxon>Eukaryota</taxon>
        <taxon>Metazoa</taxon>
        <taxon>Spiralia</taxon>
        <taxon>Lophotrochozoa</taxon>
        <taxon>Platyhelminthes</taxon>
        <taxon>Trematoda</taxon>
        <taxon>Digenea</taxon>
        <taxon>Strigeidida</taxon>
        <taxon>Schistosomatoidea</taxon>
        <taxon>Schistosomatidae</taxon>
        <taxon>Schistosoma</taxon>
    </lineage>
</organism>
<dbReference type="Pfam" id="PF10780">
    <property type="entry name" value="MRP_L53"/>
    <property type="match status" value="1"/>
</dbReference>
<dbReference type="InterPro" id="IPR052473">
    <property type="entry name" value="mtLSU_mL53"/>
</dbReference>
<evidence type="ECO:0000256" key="1">
    <source>
        <dbReference type="ARBA" id="ARBA00004173"/>
    </source>
</evidence>